<dbReference type="AlphaFoldDB" id="R7YQC3"/>
<dbReference type="OrthoDB" id="2150604at2759"/>
<dbReference type="RefSeq" id="XP_007779412.1">
    <property type="nucleotide sequence ID" value="XM_007781222.1"/>
</dbReference>
<feature type="transmembrane region" description="Helical" evidence="1">
    <location>
        <begin position="43"/>
        <end position="66"/>
    </location>
</feature>
<keyword evidence="1" id="KW-0472">Membrane</keyword>
<keyword evidence="1" id="KW-0812">Transmembrane</keyword>
<accession>R7YQC3</accession>
<protein>
    <submittedName>
        <fullName evidence="2">Uncharacterized protein</fullName>
    </submittedName>
</protein>
<dbReference type="eggNOG" id="ENOG502SNN0">
    <property type="taxonomic scope" value="Eukaryota"/>
</dbReference>
<dbReference type="GeneID" id="19900636"/>
<evidence type="ECO:0000256" key="1">
    <source>
        <dbReference type="SAM" id="Phobius"/>
    </source>
</evidence>
<keyword evidence="3" id="KW-1185">Reference proteome</keyword>
<name>R7YQC3_CONA1</name>
<evidence type="ECO:0000313" key="2">
    <source>
        <dbReference type="EMBL" id="EON64095.1"/>
    </source>
</evidence>
<dbReference type="Proteomes" id="UP000016924">
    <property type="component" value="Unassembled WGS sequence"/>
</dbReference>
<evidence type="ECO:0000313" key="3">
    <source>
        <dbReference type="Proteomes" id="UP000016924"/>
    </source>
</evidence>
<gene>
    <name evidence="2" type="ORF">W97_03325</name>
</gene>
<proteinExistence type="predicted"/>
<keyword evidence="1" id="KW-1133">Transmembrane helix</keyword>
<dbReference type="HOGENOM" id="CLU_2497798_0_0_1"/>
<organism evidence="2 3">
    <name type="scientific">Coniosporium apollinis (strain CBS 100218)</name>
    <name type="common">Rock-inhabiting black yeast</name>
    <dbReference type="NCBI Taxonomy" id="1168221"/>
    <lineage>
        <taxon>Eukaryota</taxon>
        <taxon>Fungi</taxon>
        <taxon>Dikarya</taxon>
        <taxon>Ascomycota</taxon>
        <taxon>Pezizomycotina</taxon>
        <taxon>Dothideomycetes</taxon>
        <taxon>Dothideomycetes incertae sedis</taxon>
        <taxon>Coniosporium</taxon>
    </lineage>
</organism>
<dbReference type="EMBL" id="JH767566">
    <property type="protein sequence ID" value="EON64095.1"/>
    <property type="molecule type" value="Genomic_DNA"/>
</dbReference>
<sequence length="86" mass="9455">MRTGLLAPDSTSYDPVLILLNTEDKEERDKLTRQWRDNKLSELNFVGIVVAVTFTIVTVIAASVFFAGQVSLFSACEEAGQEGSDE</sequence>
<reference evidence="3" key="1">
    <citation type="submission" date="2012-06" db="EMBL/GenBank/DDBJ databases">
        <title>The genome sequence of Coniosporium apollinis CBS 100218.</title>
        <authorList>
            <consortium name="The Broad Institute Genome Sequencing Platform"/>
            <person name="Cuomo C."/>
            <person name="Gorbushina A."/>
            <person name="Noack S."/>
            <person name="Walker B."/>
            <person name="Young S.K."/>
            <person name="Zeng Q."/>
            <person name="Gargeya S."/>
            <person name="Fitzgerald M."/>
            <person name="Haas B."/>
            <person name="Abouelleil A."/>
            <person name="Alvarado L."/>
            <person name="Arachchi H.M."/>
            <person name="Berlin A.M."/>
            <person name="Chapman S.B."/>
            <person name="Goldberg J."/>
            <person name="Griggs A."/>
            <person name="Gujja S."/>
            <person name="Hansen M."/>
            <person name="Howarth C."/>
            <person name="Imamovic A."/>
            <person name="Larimer J."/>
            <person name="McCowan C."/>
            <person name="Montmayeur A."/>
            <person name="Murphy C."/>
            <person name="Neiman D."/>
            <person name="Pearson M."/>
            <person name="Priest M."/>
            <person name="Roberts A."/>
            <person name="Saif S."/>
            <person name="Shea T."/>
            <person name="Sisk P."/>
            <person name="Sykes S."/>
            <person name="Wortman J."/>
            <person name="Nusbaum C."/>
            <person name="Birren B."/>
        </authorList>
    </citation>
    <scope>NUCLEOTIDE SEQUENCE [LARGE SCALE GENOMIC DNA]</scope>
    <source>
        <strain evidence="3">CBS 100218</strain>
    </source>
</reference>